<dbReference type="Gene3D" id="3.10.180.10">
    <property type="entry name" value="2,3-Dihydroxybiphenyl 1,2-Dioxygenase, domain 1"/>
    <property type="match status" value="2"/>
</dbReference>
<evidence type="ECO:0000313" key="3">
    <source>
        <dbReference type="Proteomes" id="UP000272400"/>
    </source>
</evidence>
<dbReference type="PROSITE" id="PS51819">
    <property type="entry name" value="VOC"/>
    <property type="match status" value="2"/>
</dbReference>
<feature type="domain" description="VOC" evidence="1">
    <location>
        <begin position="177"/>
        <end position="301"/>
    </location>
</feature>
<organism evidence="2 3">
    <name type="scientific">Actinocorallia herbida</name>
    <dbReference type="NCBI Taxonomy" id="58109"/>
    <lineage>
        <taxon>Bacteria</taxon>
        <taxon>Bacillati</taxon>
        <taxon>Actinomycetota</taxon>
        <taxon>Actinomycetes</taxon>
        <taxon>Streptosporangiales</taxon>
        <taxon>Thermomonosporaceae</taxon>
        <taxon>Actinocorallia</taxon>
    </lineage>
</organism>
<reference evidence="2 3" key="1">
    <citation type="submission" date="2018-11" db="EMBL/GenBank/DDBJ databases">
        <title>Sequencing the genomes of 1000 actinobacteria strains.</title>
        <authorList>
            <person name="Klenk H.-P."/>
        </authorList>
    </citation>
    <scope>NUCLEOTIDE SEQUENCE [LARGE SCALE GENOMIC DNA]</scope>
    <source>
        <strain evidence="2 3">DSM 44254</strain>
    </source>
</reference>
<proteinExistence type="predicted"/>
<comment type="caution">
    <text evidence="2">The sequence shown here is derived from an EMBL/GenBank/DDBJ whole genome shotgun (WGS) entry which is preliminary data.</text>
</comment>
<gene>
    <name evidence="2" type="ORF">EDD29_5039</name>
</gene>
<dbReference type="InterPro" id="IPR037523">
    <property type="entry name" value="VOC_core"/>
</dbReference>
<dbReference type="InterPro" id="IPR029068">
    <property type="entry name" value="Glyas_Bleomycin-R_OHBP_Dase"/>
</dbReference>
<keyword evidence="3" id="KW-1185">Reference proteome</keyword>
<sequence>MTGTERPYRVRMLHHPTIHVPSLAKAEDFFARVFGRPSTNFAVVMPEPPAPGHSVGYSTFTSIGDVLIDSLAPKLYLTGGVQRYPDVATPRLKTTGWYVDGVKELYKELRAQGFRLVDSRGDLLDADEWPGGFSPFHTLEDDAGLRYRFFETFPFPLDPRVAEGWTLPEADDADPLGIEHAAYHTVLTHRPERVADLLVDVLGGEVVRTGRDDLRRVSGPYVPLADAVFHLAAPDPGTAPAPGPLDAYHAITWKVADLDRAARHLDAEGVRIAHRSDTALVTDAATSLGVPWGFTTESMESDPR</sequence>
<name>A0A3N1D1P6_9ACTN</name>
<dbReference type="EMBL" id="RJKE01000001">
    <property type="protein sequence ID" value="ROO87431.1"/>
    <property type="molecule type" value="Genomic_DNA"/>
</dbReference>
<evidence type="ECO:0000259" key="1">
    <source>
        <dbReference type="PROSITE" id="PS51819"/>
    </source>
</evidence>
<dbReference type="Proteomes" id="UP000272400">
    <property type="component" value="Unassembled WGS sequence"/>
</dbReference>
<dbReference type="RefSeq" id="WP_123666716.1">
    <property type="nucleotide sequence ID" value="NZ_RJKE01000001.1"/>
</dbReference>
<evidence type="ECO:0000313" key="2">
    <source>
        <dbReference type="EMBL" id="ROO87431.1"/>
    </source>
</evidence>
<protein>
    <recommendedName>
        <fullName evidence="1">VOC domain-containing protein</fullName>
    </recommendedName>
</protein>
<accession>A0A3N1D1P6</accession>
<feature type="domain" description="VOC" evidence="1">
    <location>
        <begin position="12"/>
        <end position="152"/>
    </location>
</feature>
<dbReference type="SUPFAM" id="SSF54593">
    <property type="entry name" value="Glyoxalase/Bleomycin resistance protein/Dihydroxybiphenyl dioxygenase"/>
    <property type="match status" value="2"/>
</dbReference>
<dbReference type="OrthoDB" id="5141990at2"/>
<dbReference type="AlphaFoldDB" id="A0A3N1D1P6"/>